<dbReference type="GO" id="GO:0006644">
    <property type="term" value="P:phospholipid metabolic process"/>
    <property type="evidence" value="ECO:0007669"/>
    <property type="project" value="TreeGrafter"/>
</dbReference>
<keyword evidence="2 5" id="KW-0812">Transmembrane</keyword>
<dbReference type="OMA" id="FFRTFDL"/>
<protein>
    <recommendedName>
        <fullName evidence="7">TLC domain-containing protein</fullName>
    </recommendedName>
</protein>
<name>A0A401RWZ9_CHIPU</name>
<feature type="domain" description="TLC" evidence="7">
    <location>
        <begin position="69"/>
        <end position="269"/>
    </location>
</feature>
<accession>A0A401RWZ9</accession>
<evidence type="ECO:0000256" key="6">
    <source>
        <dbReference type="SAM" id="Phobius"/>
    </source>
</evidence>
<dbReference type="GO" id="GO:0005783">
    <property type="term" value="C:endoplasmic reticulum"/>
    <property type="evidence" value="ECO:0007669"/>
    <property type="project" value="TreeGrafter"/>
</dbReference>
<feature type="transmembrane region" description="Helical" evidence="6">
    <location>
        <begin position="69"/>
        <end position="91"/>
    </location>
</feature>
<feature type="transmembrane region" description="Helical" evidence="6">
    <location>
        <begin position="199"/>
        <end position="219"/>
    </location>
</feature>
<sequence>MITSVDQMNSVHKVDTSENIFDMNYFSWNVRCILIAAGFLFYFTVFILSHGLCLVLSVTYCTLPAKEKVFWNLAVTRGVFGIQSMVAGLWALLKDSELHADKILGQRNWCWFNILIAIGFFMLENAALHGSNAIFKTFDVALAVHHFFAISGFATNLIWDNIGHYLPMMILLLEMSTPFTCISWILLKAGFSHILLWKLNQWLMIHLFHCRMILTYHIWWVCWQNLEMIKLHVPVPQAVLFFSGLFLLTFIINPHWKRKKTMQLFNPVDWNFAKENSKRANGEMKILKKTI</sequence>
<feature type="transmembrane region" description="Helical" evidence="6">
    <location>
        <begin position="165"/>
        <end position="187"/>
    </location>
</feature>
<dbReference type="InterPro" id="IPR006634">
    <property type="entry name" value="TLC-dom"/>
</dbReference>
<comment type="subcellular location">
    <subcellularLocation>
        <location evidence="1">Membrane</location>
        <topology evidence="1">Multi-pass membrane protein</topology>
    </subcellularLocation>
</comment>
<feature type="transmembrane region" description="Helical" evidence="6">
    <location>
        <begin position="33"/>
        <end position="57"/>
    </location>
</feature>
<dbReference type="SMART" id="SM00724">
    <property type="entry name" value="TLC"/>
    <property type="match status" value="1"/>
</dbReference>
<dbReference type="GO" id="GO:0007399">
    <property type="term" value="P:nervous system development"/>
    <property type="evidence" value="ECO:0007669"/>
    <property type="project" value="TreeGrafter"/>
</dbReference>
<dbReference type="GO" id="GO:0055088">
    <property type="term" value="P:lipid homeostasis"/>
    <property type="evidence" value="ECO:0007669"/>
    <property type="project" value="TreeGrafter"/>
</dbReference>
<dbReference type="Pfam" id="PF03798">
    <property type="entry name" value="TRAM_LAG1_CLN8"/>
    <property type="match status" value="1"/>
</dbReference>
<feature type="transmembrane region" description="Helical" evidence="6">
    <location>
        <begin position="111"/>
        <end position="128"/>
    </location>
</feature>
<feature type="transmembrane region" description="Helical" evidence="6">
    <location>
        <begin position="140"/>
        <end position="159"/>
    </location>
</feature>
<evidence type="ECO:0000313" key="9">
    <source>
        <dbReference type="Proteomes" id="UP000287033"/>
    </source>
</evidence>
<feature type="transmembrane region" description="Helical" evidence="6">
    <location>
        <begin position="231"/>
        <end position="252"/>
    </location>
</feature>
<proteinExistence type="predicted"/>
<dbReference type="Proteomes" id="UP000287033">
    <property type="component" value="Unassembled WGS sequence"/>
</dbReference>
<keyword evidence="4 5" id="KW-0472">Membrane</keyword>
<comment type="caution">
    <text evidence="8">The sequence shown here is derived from an EMBL/GenBank/DDBJ whole genome shotgun (WGS) entry which is preliminary data.</text>
</comment>
<evidence type="ECO:0000256" key="5">
    <source>
        <dbReference type="PROSITE-ProRule" id="PRU00205"/>
    </source>
</evidence>
<dbReference type="GO" id="GO:0016020">
    <property type="term" value="C:membrane"/>
    <property type="evidence" value="ECO:0007669"/>
    <property type="project" value="UniProtKB-SubCell"/>
</dbReference>
<evidence type="ECO:0000256" key="1">
    <source>
        <dbReference type="ARBA" id="ARBA00004141"/>
    </source>
</evidence>
<evidence type="ECO:0000313" key="8">
    <source>
        <dbReference type="EMBL" id="GCC22671.1"/>
    </source>
</evidence>
<dbReference type="STRING" id="137246.A0A401RWZ9"/>
<dbReference type="EMBL" id="BEZZ01000015">
    <property type="protein sequence ID" value="GCC22671.1"/>
    <property type="molecule type" value="Genomic_DNA"/>
</dbReference>
<dbReference type="PANTHER" id="PTHR13439:SF7">
    <property type="entry name" value="PROTEIN CLN8"/>
    <property type="match status" value="1"/>
</dbReference>
<evidence type="ECO:0000256" key="3">
    <source>
        <dbReference type="ARBA" id="ARBA00022989"/>
    </source>
</evidence>
<dbReference type="OrthoDB" id="10052906at2759"/>
<gene>
    <name evidence="8" type="ORF">chiPu_0001059</name>
</gene>
<dbReference type="InterPro" id="IPR050846">
    <property type="entry name" value="TLCD"/>
</dbReference>
<reference evidence="8 9" key="1">
    <citation type="journal article" date="2018" name="Nat. Ecol. Evol.">
        <title>Shark genomes provide insights into elasmobranch evolution and the origin of vertebrates.</title>
        <authorList>
            <person name="Hara Y"/>
            <person name="Yamaguchi K"/>
            <person name="Onimaru K"/>
            <person name="Kadota M"/>
            <person name="Koyanagi M"/>
            <person name="Keeley SD"/>
            <person name="Tatsumi K"/>
            <person name="Tanaka K"/>
            <person name="Motone F"/>
            <person name="Kageyama Y"/>
            <person name="Nozu R"/>
            <person name="Adachi N"/>
            <person name="Nishimura O"/>
            <person name="Nakagawa R"/>
            <person name="Tanegashima C"/>
            <person name="Kiyatake I"/>
            <person name="Matsumoto R"/>
            <person name="Murakumo K"/>
            <person name="Nishida K"/>
            <person name="Terakita A"/>
            <person name="Kuratani S"/>
            <person name="Sato K"/>
            <person name="Hyodo S Kuraku.S."/>
        </authorList>
    </citation>
    <scope>NUCLEOTIDE SEQUENCE [LARGE SCALE GENOMIC DNA]</scope>
</reference>
<evidence type="ECO:0000256" key="4">
    <source>
        <dbReference type="ARBA" id="ARBA00023136"/>
    </source>
</evidence>
<evidence type="ECO:0000259" key="7">
    <source>
        <dbReference type="PROSITE" id="PS50922"/>
    </source>
</evidence>
<keyword evidence="9" id="KW-1185">Reference proteome</keyword>
<keyword evidence="3 6" id="KW-1133">Transmembrane helix</keyword>
<dbReference type="PANTHER" id="PTHR13439">
    <property type="entry name" value="CT120 PROTEIN"/>
    <property type="match status" value="1"/>
</dbReference>
<dbReference type="AlphaFoldDB" id="A0A401RWZ9"/>
<dbReference type="GO" id="GO:0097001">
    <property type="term" value="F:ceramide binding"/>
    <property type="evidence" value="ECO:0007669"/>
    <property type="project" value="TreeGrafter"/>
</dbReference>
<evidence type="ECO:0000256" key="2">
    <source>
        <dbReference type="ARBA" id="ARBA00022692"/>
    </source>
</evidence>
<dbReference type="PROSITE" id="PS50922">
    <property type="entry name" value="TLC"/>
    <property type="match status" value="1"/>
</dbReference>
<organism evidence="8 9">
    <name type="scientific">Chiloscyllium punctatum</name>
    <name type="common">Brownbanded bambooshark</name>
    <name type="synonym">Hemiscyllium punctatum</name>
    <dbReference type="NCBI Taxonomy" id="137246"/>
    <lineage>
        <taxon>Eukaryota</taxon>
        <taxon>Metazoa</taxon>
        <taxon>Chordata</taxon>
        <taxon>Craniata</taxon>
        <taxon>Vertebrata</taxon>
        <taxon>Chondrichthyes</taxon>
        <taxon>Elasmobranchii</taxon>
        <taxon>Galeomorphii</taxon>
        <taxon>Galeoidea</taxon>
        <taxon>Orectolobiformes</taxon>
        <taxon>Hemiscylliidae</taxon>
        <taxon>Chiloscyllium</taxon>
    </lineage>
</organism>